<accession>A0A3E2TJ05</accession>
<dbReference type="AlphaFoldDB" id="A0A3E2TJ05"/>
<gene>
    <name evidence="2" type="ORF">DW070_13000</name>
</gene>
<dbReference type="RefSeq" id="WP_015512732.1">
    <property type="nucleotide sequence ID" value="NZ_JAQDKA010000023.1"/>
</dbReference>
<protein>
    <recommendedName>
        <fullName evidence="4">ABC transporter permease</fullName>
    </recommendedName>
</protein>
<feature type="transmembrane region" description="Helical" evidence="1">
    <location>
        <begin position="12"/>
        <end position="31"/>
    </location>
</feature>
<evidence type="ECO:0008006" key="4">
    <source>
        <dbReference type="Google" id="ProtNLM"/>
    </source>
</evidence>
<evidence type="ECO:0000256" key="1">
    <source>
        <dbReference type="SAM" id="Phobius"/>
    </source>
</evidence>
<dbReference type="Proteomes" id="UP000260773">
    <property type="component" value="Unassembled WGS sequence"/>
</dbReference>
<organism evidence="2 3">
    <name type="scientific">Coprococcus catus</name>
    <dbReference type="NCBI Taxonomy" id="116085"/>
    <lineage>
        <taxon>Bacteria</taxon>
        <taxon>Bacillati</taxon>
        <taxon>Bacillota</taxon>
        <taxon>Clostridia</taxon>
        <taxon>Lachnospirales</taxon>
        <taxon>Lachnospiraceae</taxon>
        <taxon>Coprococcus</taxon>
    </lineage>
</organism>
<feature type="transmembrane region" description="Helical" evidence="1">
    <location>
        <begin position="62"/>
        <end position="83"/>
    </location>
</feature>
<sequence>MLAYDKKQIGRIHRILIPAVIFTAAVLLGRMDTIMADFGQSEPLAAGKALSFAFESLTTGNALLVAPVICAFPYGAACIDEVKSGMFKNVLYRTDKASYIHSKAAACMLSGAVTLMGAALLVILVSAVLLMPLETASGTANAAQAADIADTAGAAGEIAQSYEIQQLIGLVFRYGCFGAVWSLVGMLLSLGTFNRLMAWIGPFIVDYLLEILYERYFDGLKLFYPKEWLVMSWSWPLKDWGICLWLLLLAGMIYLVVRRTGMRCLERVV</sequence>
<keyword evidence="1" id="KW-0472">Membrane</keyword>
<proteinExistence type="predicted"/>
<comment type="caution">
    <text evidence="2">The sequence shown here is derived from an EMBL/GenBank/DDBJ whole genome shotgun (WGS) entry which is preliminary data.</text>
</comment>
<reference evidence="2 3" key="1">
    <citation type="submission" date="2018-08" db="EMBL/GenBank/DDBJ databases">
        <title>A genome reference for cultivated species of the human gut microbiota.</title>
        <authorList>
            <person name="Zou Y."/>
            <person name="Xue W."/>
            <person name="Luo G."/>
        </authorList>
    </citation>
    <scope>NUCLEOTIDE SEQUENCE [LARGE SCALE GENOMIC DNA]</scope>
    <source>
        <strain evidence="2 3">AF45-17</strain>
    </source>
</reference>
<keyword evidence="1" id="KW-1133">Transmembrane helix</keyword>
<dbReference type="EMBL" id="QVEP01000038">
    <property type="protein sequence ID" value="RGB76788.1"/>
    <property type="molecule type" value="Genomic_DNA"/>
</dbReference>
<feature type="transmembrane region" description="Helical" evidence="1">
    <location>
        <begin position="197"/>
        <end position="217"/>
    </location>
</feature>
<keyword evidence="1" id="KW-0812">Transmembrane</keyword>
<feature type="transmembrane region" description="Helical" evidence="1">
    <location>
        <begin position="104"/>
        <end position="131"/>
    </location>
</feature>
<evidence type="ECO:0000313" key="3">
    <source>
        <dbReference type="Proteomes" id="UP000260773"/>
    </source>
</evidence>
<name>A0A3E2TJ05_9FIRM</name>
<feature type="transmembrane region" description="Helical" evidence="1">
    <location>
        <begin position="237"/>
        <end position="257"/>
    </location>
</feature>
<feature type="transmembrane region" description="Helical" evidence="1">
    <location>
        <begin position="171"/>
        <end position="190"/>
    </location>
</feature>
<evidence type="ECO:0000313" key="2">
    <source>
        <dbReference type="EMBL" id="RGB76788.1"/>
    </source>
</evidence>